<dbReference type="RefSeq" id="XP_005767781.1">
    <property type="nucleotide sequence ID" value="XM_005767724.1"/>
</dbReference>
<feature type="transmembrane region" description="Helical" evidence="2">
    <location>
        <begin position="14"/>
        <end position="37"/>
    </location>
</feature>
<evidence type="ECO:0000256" key="1">
    <source>
        <dbReference type="SAM" id="MobiDB-lite"/>
    </source>
</evidence>
<feature type="compositionally biased region" description="Low complexity" evidence="1">
    <location>
        <begin position="156"/>
        <end position="171"/>
    </location>
</feature>
<dbReference type="HOGENOM" id="CLU_742772_0_0_1"/>
<keyword evidence="2" id="KW-0472">Membrane</keyword>
<feature type="region of interest" description="Disordered" evidence="1">
    <location>
        <begin position="148"/>
        <end position="174"/>
    </location>
</feature>
<dbReference type="Proteomes" id="UP000013827">
    <property type="component" value="Unassembled WGS sequence"/>
</dbReference>
<evidence type="ECO:0000313" key="4">
    <source>
        <dbReference type="Proteomes" id="UP000013827"/>
    </source>
</evidence>
<name>A0A0D3IVR7_EMIH1</name>
<dbReference type="PaxDb" id="2903-EOD15352"/>
<reference evidence="3" key="2">
    <citation type="submission" date="2024-10" db="UniProtKB">
        <authorList>
            <consortium name="EnsemblProtists"/>
        </authorList>
    </citation>
    <scope>IDENTIFICATION</scope>
</reference>
<reference evidence="4" key="1">
    <citation type="journal article" date="2013" name="Nature">
        <title>Pan genome of the phytoplankton Emiliania underpins its global distribution.</title>
        <authorList>
            <person name="Read B.A."/>
            <person name="Kegel J."/>
            <person name="Klute M.J."/>
            <person name="Kuo A."/>
            <person name="Lefebvre S.C."/>
            <person name="Maumus F."/>
            <person name="Mayer C."/>
            <person name="Miller J."/>
            <person name="Monier A."/>
            <person name="Salamov A."/>
            <person name="Young J."/>
            <person name="Aguilar M."/>
            <person name="Claverie J.M."/>
            <person name="Frickenhaus S."/>
            <person name="Gonzalez K."/>
            <person name="Herman E.K."/>
            <person name="Lin Y.C."/>
            <person name="Napier J."/>
            <person name="Ogata H."/>
            <person name="Sarno A.F."/>
            <person name="Shmutz J."/>
            <person name="Schroeder D."/>
            <person name="de Vargas C."/>
            <person name="Verret F."/>
            <person name="von Dassow P."/>
            <person name="Valentin K."/>
            <person name="Van de Peer Y."/>
            <person name="Wheeler G."/>
            <person name="Dacks J.B."/>
            <person name="Delwiche C.F."/>
            <person name="Dyhrman S.T."/>
            <person name="Glockner G."/>
            <person name="John U."/>
            <person name="Richards T."/>
            <person name="Worden A.Z."/>
            <person name="Zhang X."/>
            <person name="Grigoriev I.V."/>
            <person name="Allen A.E."/>
            <person name="Bidle K."/>
            <person name="Borodovsky M."/>
            <person name="Bowler C."/>
            <person name="Brownlee C."/>
            <person name="Cock J.M."/>
            <person name="Elias M."/>
            <person name="Gladyshev V.N."/>
            <person name="Groth M."/>
            <person name="Guda C."/>
            <person name="Hadaegh A."/>
            <person name="Iglesias-Rodriguez M.D."/>
            <person name="Jenkins J."/>
            <person name="Jones B.M."/>
            <person name="Lawson T."/>
            <person name="Leese F."/>
            <person name="Lindquist E."/>
            <person name="Lobanov A."/>
            <person name="Lomsadze A."/>
            <person name="Malik S.B."/>
            <person name="Marsh M.E."/>
            <person name="Mackinder L."/>
            <person name="Mock T."/>
            <person name="Mueller-Roeber B."/>
            <person name="Pagarete A."/>
            <person name="Parker M."/>
            <person name="Probert I."/>
            <person name="Quesneville H."/>
            <person name="Raines C."/>
            <person name="Rensing S.A."/>
            <person name="Riano-Pachon D.M."/>
            <person name="Richier S."/>
            <person name="Rokitta S."/>
            <person name="Shiraiwa Y."/>
            <person name="Soanes D.M."/>
            <person name="van der Giezen M."/>
            <person name="Wahlund T.M."/>
            <person name="Williams B."/>
            <person name="Wilson W."/>
            <person name="Wolfe G."/>
            <person name="Wurch L.L."/>
        </authorList>
    </citation>
    <scope>NUCLEOTIDE SEQUENCE</scope>
</reference>
<feature type="transmembrane region" description="Helical" evidence="2">
    <location>
        <begin position="87"/>
        <end position="107"/>
    </location>
</feature>
<dbReference type="AlphaFoldDB" id="A0A0D3IVR7"/>
<keyword evidence="4" id="KW-1185">Reference proteome</keyword>
<feature type="transmembrane region" description="Helical" evidence="2">
    <location>
        <begin position="281"/>
        <end position="303"/>
    </location>
</feature>
<evidence type="ECO:0000313" key="3">
    <source>
        <dbReference type="EnsemblProtists" id="EOD15352"/>
    </source>
</evidence>
<dbReference type="GeneID" id="17261498"/>
<evidence type="ECO:0008006" key="5">
    <source>
        <dbReference type="Google" id="ProtNLM"/>
    </source>
</evidence>
<feature type="transmembrane region" description="Helical" evidence="2">
    <location>
        <begin position="119"/>
        <end position="138"/>
    </location>
</feature>
<dbReference type="KEGG" id="ehx:EMIHUDRAFT_211514"/>
<protein>
    <recommendedName>
        <fullName evidence="5">Zinc transporter</fullName>
    </recommendedName>
</protein>
<proteinExistence type="predicted"/>
<sequence>MVDELEFNLPSFKVLAHVACTVVAVLGGVSVLVFLELRMIDRAHLRNPEIVDYATGAASWGAVSTSSVLVGAGLSVRGCAGGPVVQAALLAFGGGALLEAASVEIFSHLLHEAADVSEYGIAGAFAGIILFTLLHALLRCNQRADSESARHLDRQSAGSPESPGHSGHGSADMPKRSTLSIIRTASTNSLAGLIGTRAPVAAPSSVALWCGSVLHAIPEALVLGIMYNDRARESDYTPESSLGTGSNRLVAFAAALLLSKLPEALVASEALQQRGHGGTRVIGMWSGLVAISAACSFFISLAFDPARAKPRAAHAAQAAVEGVCGGMLGARVLNSILPEASQKAGGPAGSLIGVAGMLGFVAVLCASAASSSR</sequence>
<accession>A0A0D3IVR7</accession>
<feature type="transmembrane region" description="Helical" evidence="2">
    <location>
        <begin position="348"/>
        <end position="369"/>
    </location>
</feature>
<dbReference type="EnsemblProtists" id="EOD15352">
    <property type="protein sequence ID" value="EOD15352"/>
    <property type="gene ID" value="EMIHUDRAFT_211514"/>
</dbReference>
<evidence type="ECO:0000256" key="2">
    <source>
        <dbReference type="SAM" id="Phobius"/>
    </source>
</evidence>
<keyword evidence="2" id="KW-0812">Transmembrane</keyword>
<organism evidence="3 4">
    <name type="scientific">Emiliania huxleyi (strain CCMP1516)</name>
    <dbReference type="NCBI Taxonomy" id="280463"/>
    <lineage>
        <taxon>Eukaryota</taxon>
        <taxon>Haptista</taxon>
        <taxon>Haptophyta</taxon>
        <taxon>Prymnesiophyceae</taxon>
        <taxon>Isochrysidales</taxon>
        <taxon>Noelaerhabdaceae</taxon>
        <taxon>Emiliania</taxon>
    </lineage>
</organism>
<keyword evidence="2" id="KW-1133">Transmembrane helix</keyword>